<dbReference type="GO" id="GO:0005975">
    <property type="term" value="P:carbohydrate metabolic process"/>
    <property type="evidence" value="ECO:0007669"/>
    <property type="project" value="InterPro"/>
</dbReference>
<organism evidence="4 5">
    <name type="scientific">Petrimonas mucosa</name>
    <dbReference type="NCBI Taxonomy" id="1642646"/>
    <lineage>
        <taxon>Bacteria</taxon>
        <taxon>Pseudomonadati</taxon>
        <taxon>Bacteroidota</taxon>
        <taxon>Bacteroidia</taxon>
        <taxon>Bacteroidales</taxon>
        <taxon>Dysgonomonadaceae</taxon>
        <taxon>Petrimonas</taxon>
    </lineage>
</organism>
<dbReference type="PANTHER" id="PTHR34216:SF3">
    <property type="entry name" value="POLY-BETA-1,6-N-ACETYL-D-GLUCOSAMINE N-DEACETYLASE"/>
    <property type="match status" value="1"/>
</dbReference>
<dbReference type="Gene3D" id="3.20.20.370">
    <property type="entry name" value="Glycoside hydrolase/deacetylase"/>
    <property type="match status" value="1"/>
</dbReference>
<sequence length="297" mass="34630">MKLLPNIILNFHAIKDPHWFEDILKIIKRFYNPISYEDIENYYLQGKKINHACHITFDDGHISFYKTVFPLLKKYNISASIFVSPKVISERINFWFQEISDYDFDILNSIINNRFEFKSFEAIPVKTKLKRLKINEIWNVIYEYQKQTSTQSKSCVNMNLNQIKEVYQSGLVHIGAHTMNHPILKNESVDTVEYEISTSITGLSYLLDAPIHSFAYPNGKPGFDFGGREIDILKKNGIKLAFSTIERTFKNDDDLYRIPRSGFEGGSIPYIYLKLLSGGNLDILKKMLNKKNDILYR</sequence>
<keyword evidence="5" id="KW-1185">Reference proteome</keyword>
<dbReference type="CDD" id="cd10918">
    <property type="entry name" value="CE4_NodB_like_5s_6s"/>
    <property type="match status" value="1"/>
</dbReference>
<dbReference type="EMBL" id="LT608328">
    <property type="protein sequence ID" value="SCM59624.1"/>
    <property type="molecule type" value="Genomic_DNA"/>
</dbReference>
<evidence type="ECO:0000259" key="3">
    <source>
        <dbReference type="PROSITE" id="PS51677"/>
    </source>
</evidence>
<dbReference type="InterPro" id="IPR051398">
    <property type="entry name" value="Polysacch_Deacetylase"/>
</dbReference>
<dbReference type="GO" id="GO:0016810">
    <property type="term" value="F:hydrolase activity, acting on carbon-nitrogen (but not peptide) bonds"/>
    <property type="evidence" value="ECO:0007669"/>
    <property type="project" value="InterPro"/>
</dbReference>
<accession>A0A1G4GAP2</accession>
<dbReference type="STRING" id="1642646.ING2E5A_2829"/>
<evidence type="ECO:0000256" key="2">
    <source>
        <dbReference type="ARBA" id="ARBA00022729"/>
    </source>
</evidence>
<dbReference type="RefSeq" id="WP_083373360.1">
    <property type="nucleotide sequence ID" value="NZ_LT608328.1"/>
</dbReference>
<proteinExistence type="predicted"/>
<dbReference type="AlphaFoldDB" id="A0A1G4GAP2"/>
<name>A0A1G4GAP2_9BACT</name>
<comment type="subcellular location">
    <subcellularLocation>
        <location evidence="1">Secreted</location>
    </subcellularLocation>
</comment>
<dbReference type="SUPFAM" id="SSF88713">
    <property type="entry name" value="Glycoside hydrolase/deacetylase"/>
    <property type="match status" value="1"/>
</dbReference>
<dbReference type="InterPro" id="IPR002509">
    <property type="entry name" value="NODB_dom"/>
</dbReference>
<gene>
    <name evidence="4" type="ORF">ING2E5A_2829</name>
</gene>
<dbReference type="PANTHER" id="PTHR34216">
    <property type="match status" value="1"/>
</dbReference>
<dbReference type="InterPro" id="IPR011330">
    <property type="entry name" value="Glyco_hydro/deAcase_b/a-brl"/>
</dbReference>
<protein>
    <submittedName>
        <fullName evidence="4">Polysaccharide deacetylase</fullName>
    </submittedName>
</protein>
<reference evidence="4 5" key="1">
    <citation type="submission" date="2016-08" db="EMBL/GenBank/DDBJ databases">
        <authorList>
            <person name="Seilhamer J.J."/>
        </authorList>
    </citation>
    <scope>NUCLEOTIDE SEQUENCE [LARGE SCALE GENOMIC DNA]</scope>
    <source>
        <strain evidence="4">ING2-E5A</strain>
    </source>
</reference>
<keyword evidence="2" id="KW-0732">Signal</keyword>
<evidence type="ECO:0000313" key="4">
    <source>
        <dbReference type="EMBL" id="SCM59624.1"/>
    </source>
</evidence>
<dbReference type="GO" id="GO:0005576">
    <property type="term" value="C:extracellular region"/>
    <property type="evidence" value="ECO:0007669"/>
    <property type="project" value="UniProtKB-SubCell"/>
</dbReference>
<evidence type="ECO:0000313" key="5">
    <source>
        <dbReference type="Proteomes" id="UP000178485"/>
    </source>
</evidence>
<dbReference type="KEGG" id="pmuc:ING2E5A_2829"/>
<dbReference type="Proteomes" id="UP000178485">
    <property type="component" value="Chromosome i"/>
</dbReference>
<dbReference type="PROSITE" id="PS51677">
    <property type="entry name" value="NODB"/>
    <property type="match status" value="1"/>
</dbReference>
<feature type="domain" description="NodB homology" evidence="3">
    <location>
        <begin position="51"/>
        <end position="297"/>
    </location>
</feature>
<evidence type="ECO:0000256" key="1">
    <source>
        <dbReference type="ARBA" id="ARBA00004613"/>
    </source>
</evidence>
<dbReference type="Pfam" id="PF01522">
    <property type="entry name" value="Polysacc_deac_1"/>
    <property type="match status" value="2"/>
</dbReference>